<dbReference type="AlphaFoldDB" id="A0A6F8XHA1"/>
<dbReference type="RefSeq" id="WP_197746093.1">
    <property type="nucleotide sequence ID" value="NZ_AP022869.1"/>
</dbReference>
<name>A0A6F8XHA1_9GAMM</name>
<dbReference type="Proteomes" id="UP000501053">
    <property type="component" value="Chromosome"/>
</dbReference>
<dbReference type="EMBL" id="AP022869">
    <property type="protein sequence ID" value="BCB73181.1"/>
    <property type="molecule type" value="Genomic_DNA"/>
</dbReference>
<gene>
    <name evidence="2" type="ORF">HMEPL2_35320</name>
</gene>
<keyword evidence="3" id="KW-1185">Reference proteome</keyword>
<reference evidence="2 3" key="1">
    <citation type="submission" date="2020-03" db="EMBL/GenBank/DDBJ databases">
        <title>Complete Genome Sequence of Halomonas meridiana strain Eplume2, isolated from hydrothermal-plume in the north east Pacific Ocean.</title>
        <authorList>
            <person name="Kurihara Y."/>
            <person name="Kawai S."/>
            <person name="Sakai A."/>
            <person name="Galipon J."/>
            <person name="Arakawa K."/>
        </authorList>
    </citation>
    <scope>NUCLEOTIDE SEQUENCE [LARGE SCALE GENOMIC DNA]</scope>
    <source>
        <strain evidence="2 3">Eplume2</strain>
    </source>
</reference>
<proteinExistence type="predicted"/>
<evidence type="ECO:0000256" key="1">
    <source>
        <dbReference type="SAM" id="MobiDB-lite"/>
    </source>
</evidence>
<protein>
    <submittedName>
        <fullName evidence="2">Uncharacterized protein</fullName>
    </submittedName>
</protein>
<evidence type="ECO:0000313" key="3">
    <source>
        <dbReference type="Proteomes" id="UP000501053"/>
    </source>
</evidence>
<feature type="compositionally biased region" description="Basic and acidic residues" evidence="1">
    <location>
        <begin position="8"/>
        <end position="34"/>
    </location>
</feature>
<feature type="region of interest" description="Disordered" evidence="1">
    <location>
        <begin position="1"/>
        <end position="34"/>
    </location>
</feature>
<sequence>MVGDEGSLSEKEKAKIENLLKKRHKEVTSEREQENLHTEMQYHLLKIGKALGYQVISASNDRSRNFQGKNFSSLCLLVSLKLM</sequence>
<organism evidence="2 3">
    <name type="scientific">Vreelandella aquamarina</name>
    <dbReference type="NCBI Taxonomy" id="77097"/>
    <lineage>
        <taxon>Bacteria</taxon>
        <taxon>Pseudomonadati</taxon>
        <taxon>Pseudomonadota</taxon>
        <taxon>Gammaproteobacteria</taxon>
        <taxon>Oceanospirillales</taxon>
        <taxon>Halomonadaceae</taxon>
        <taxon>Vreelandella</taxon>
    </lineage>
</organism>
<accession>A0A6F8XHA1</accession>
<evidence type="ECO:0000313" key="2">
    <source>
        <dbReference type="EMBL" id="BCB73181.1"/>
    </source>
</evidence>